<feature type="compositionally biased region" description="Polar residues" evidence="1">
    <location>
        <begin position="44"/>
        <end position="75"/>
    </location>
</feature>
<reference evidence="2 3" key="1">
    <citation type="submission" date="2019-04" db="EMBL/GenBank/DDBJ databases">
        <title>Step-wise assembly of the neonatal virome modulated by breast feeding.</title>
        <authorList>
            <person name="Liang G."/>
            <person name="Bushman F."/>
        </authorList>
    </citation>
    <scope>NUCLEOTIDE SEQUENCE [LARGE SCALE GENOMIC DNA]</scope>
    <source>
        <strain evidence="2 3">E3404</strain>
    </source>
</reference>
<gene>
    <name evidence="2" type="ORF">GTI89_15940</name>
</gene>
<accession>A0A6I4XLD4</accession>
<dbReference type="GeneID" id="39492511"/>
<protein>
    <submittedName>
        <fullName evidence="2">Uncharacterized protein</fullName>
    </submittedName>
</protein>
<proteinExistence type="predicted"/>
<feature type="region of interest" description="Disordered" evidence="1">
    <location>
        <begin position="1"/>
        <end position="86"/>
    </location>
</feature>
<evidence type="ECO:0000313" key="3">
    <source>
        <dbReference type="Proteomes" id="UP000439965"/>
    </source>
</evidence>
<dbReference type="RefSeq" id="WP_123866607.1">
    <property type="nucleotide sequence ID" value="NZ_CABGIR010000032.1"/>
</dbReference>
<evidence type="ECO:0000256" key="1">
    <source>
        <dbReference type="SAM" id="MobiDB-lite"/>
    </source>
</evidence>
<dbReference type="AlphaFoldDB" id="A0A6I4XLD4"/>
<evidence type="ECO:0000313" key="2">
    <source>
        <dbReference type="EMBL" id="MXS27546.1"/>
    </source>
</evidence>
<feature type="compositionally biased region" description="Polar residues" evidence="1">
    <location>
        <begin position="1"/>
        <end position="38"/>
    </location>
</feature>
<name>A0A6I4XLD4_ENTGA</name>
<dbReference type="Proteomes" id="UP000439965">
    <property type="component" value="Unassembled WGS sequence"/>
</dbReference>
<sequence length="121" mass="13373">MKRSTPKTIYGTSTSGIVQKNSQSAANTGNKTMPQTPSRGLDQSIATPRKQNVPESTTRKPTSQKATTSNYQMPTLESKIKEPSSPEEVAHKLLTESSVKPDNSYYDIYQSMDKVKAEDFI</sequence>
<dbReference type="EMBL" id="WVTI01000030">
    <property type="protein sequence ID" value="MXS27546.1"/>
    <property type="molecule type" value="Genomic_DNA"/>
</dbReference>
<organism evidence="2 3">
    <name type="scientific">Enterococcus gallinarum</name>
    <dbReference type="NCBI Taxonomy" id="1353"/>
    <lineage>
        <taxon>Bacteria</taxon>
        <taxon>Bacillati</taxon>
        <taxon>Bacillota</taxon>
        <taxon>Bacilli</taxon>
        <taxon>Lactobacillales</taxon>
        <taxon>Enterococcaceae</taxon>
        <taxon>Enterococcus</taxon>
    </lineage>
</organism>
<comment type="caution">
    <text evidence="2">The sequence shown here is derived from an EMBL/GenBank/DDBJ whole genome shotgun (WGS) entry which is preliminary data.</text>
</comment>